<evidence type="ECO:0000256" key="1">
    <source>
        <dbReference type="ARBA" id="ARBA00022723"/>
    </source>
</evidence>
<evidence type="ECO:0000256" key="4">
    <source>
        <dbReference type="ARBA" id="ARBA00023125"/>
    </source>
</evidence>
<feature type="region of interest" description="Disordered" evidence="6">
    <location>
        <begin position="80"/>
        <end position="104"/>
    </location>
</feature>
<keyword evidence="3" id="KW-0862">Zinc</keyword>
<evidence type="ECO:0000256" key="2">
    <source>
        <dbReference type="ARBA" id="ARBA00022771"/>
    </source>
</evidence>
<dbReference type="InterPro" id="IPR005135">
    <property type="entry name" value="Endo/exonuclease/phosphatase"/>
</dbReference>
<gene>
    <name evidence="8" type="ORF">FWK35_00027141</name>
</gene>
<protein>
    <submittedName>
        <fullName evidence="8">Craniofacial development protein 2-like</fullName>
    </submittedName>
</protein>
<dbReference type="Pfam" id="PF05485">
    <property type="entry name" value="THAP"/>
    <property type="match status" value="1"/>
</dbReference>
<evidence type="ECO:0000313" key="9">
    <source>
        <dbReference type="Proteomes" id="UP000478052"/>
    </source>
</evidence>
<dbReference type="GO" id="GO:0003677">
    <property type="term" value="F:DNA binding"/>
    <property type="evidence" value="ECO:0007669"/>
    <property type="project" value="UniProtKB-UniRule"/>
</dbReference>
<dbReference type="InterPro" id="IPR006612">
    <property type="entry name" value="THAP_Znf"/>
</dbReference>
<keyword evidence="1" id="KW-0479">Metal-binding</keyword>
<accession>A0A6G0X643</accession>
<feature type="non-terminal residue" evidence="8">
    <location>
        <position position="610"/>
    </location>
</feature>
<evidence type="ECO:0000313" key="8">
    <source>
        <dbReference type="EMBL" id="KAF0735467.1"/>
    </source>
</evidence>
<evidence type="ECO:0000259" key="7">
    <source>
        <dbReference type="PROSITE" id="PS50950"/>
    </source>
</evidence>
<keyword evidence="4 5" id="KW-0238">DNA-binding</keyword>
<reference evidence="8 9" key="1">
    <citation type="submission" date="2019-08" db="EMBL/GenBank/DDBJ databases">
        <title>Whole genome of Aphis craccivora.</title>
        <authorList>
            <person name="Voronova N.V."/>
            <person name="Shulinski R.S."/>
            <person name="Bandarenka Y.V."/>
            <person name="Zhorov D.G."/>
            <person name="Warner D."/>
        </authorList>
    </citation>
    <scope>NUCLEOTIDE SEQUENCE [LARGE SCALE GENOMIC DNA]</scope>
    <source>
        <strain evidence="8">180601</strain>
        <tissue evidence="8">Whole Body</tissue>
    </source>
</reference>
<dbReference type="Gene3D" id="3.60.10.10">
    <property type="entry name" value="Endonuclease/exonuclease/phosphatase"/>
    <property type="match status" value="1"/>
</dbReference>
<dbReference type="SUPFAM" id="SSF57716">
    <property type="entry name" value="Glucocorticoid receptor-like (DNA-binding domain)"/>
    <property type="match status" value="1"/>
</dbReference>
<dbReference type="AlphaFoldDB" id="A0A6G0X643"/>
<dbReference type="SUPFAM" id="SSF56219">
    <property type="entry name" value="DNase I-like"/>
    <property type="match status" value="1"/>
</dbReference>
<dbReference type="OrthoDB" id="10033659at2759"/>
<dbReference type="PROSITE" id="PS50950">
    <property type="entry name" value="ZF_THAP"/>
    <property type="match status" value="1"/>
</dbReference>
<organism evidence="8 9">
    <name type="scientific">Aphis craccivora</name>
    <name type="common">Cowpea aphid</name>
    <dbReference type="NCBI Taxonomy" id="307492"/>
    <lineage>
        <taxon>Eukaryota</taxon>
        <taxon>Metazoa</taxon>
        <taxon>Ecdysozoa</taxon>
        <taxon>Arthropoda</taxon>
        <taxon>Hexapoda</taxon>
        <taxon>Insecta</taxon>
        <taxon>Pterygota</taxon>
        <taxon>Neoptera</taxon>
        <taxon>Paraneoptera</taxon>
        <taxon>Hemiptera</taxon>
        <taxon>Sternorrhyncha</taxon>
        <taxon>Aphidomorpha</taxon>
        <taxon>Aphidoidea</taxon>
        <taxon>Aphididae</taxon>
        <taxon>Aphidini</taxon>
        <taxon>Aphis</taxon>
        <taxon>Aphis</taxon>
    </lineage>
</organism>
<dbReference type="GO" id="GO:0003824">
    <property type="term" value="F:catalytic activity"/>
    <property type="evidence" value="ECO:0007669"/>
    <property type="project" value="InterPro"/>
</dbReference>
<dbReference type="GO" id="GO:0008270">
    <property type="term" value="F:zinc ion binding"/>
    <property type="evidence" value="ECO:0007669"/>
    <property type="project" value="UniProtKB-KW"/>
</dbReference>
<dbReference type="Pfam" id="PF03372">
    <property type="entry name" value="Exo_endo_phos"/>
    <property type="match status" value="1"/>
</dbReference>
<feature type="domain" description="THAP-type" evidence="7">
    <location>
        <begin position="1"/>
        <end position="93"/>
    </location>
</feature>
<dbReference type="Proteomes" id="UP000478052">
    <property type="component" value="Unassembled WGS sequence"/>
</dbReference>
<keyword evidence="2 5" id="KW-0863">Zinc-finger</keyword>
<name>A0A6G0X643_APHCR</name>
<keyword evidence="9" id="KW-1185">Reference proteome</keyword>
<proteinExistence type="predicted"/>
<evidence type="ECO:0000256" key="6">
    <source>
        <dbReference type="SAM" id="MobiDB-lite"/>
    </source>
</evidence>
<dbReference type="InterPro" id="IPR036691">
    <property type="entry name" value="Endo/exonu/phosph_ase_sf"/>
</dbReference>
<dbReference type="EMBL" id="VUJU01008107">
    <property type="protein sequence ID" value="KAF0735467.1"/>
    <property type="molecule type" value="Genomic_DNA"/>
</dbReference>
<comment type="caution">
    <text evidence="8">The sequence shown here is derived from an EMBL/GenBank/DDBJ whole genome shotgun (WGS) entry which is preliminary data.</text>
</comment>
<dbReference type="CDD" id="cd09076">
    <property type="entry name" value="L1-EN"/>
    <property type="match status" value="1"/>
</dbReference>
<sequence>MPTKNACDLCLRSVYKNPGLSLFGFLKDPKRLKIWLMKCGLIEGDVQSNRKLCSFHFRGDLQQIDLPEILCSTEDKEISTMSMSKDTKSPDLATPRRAKRSFTKARTQIISQRKKINGLHQTVRRSRKKLTSLQKLIEHIKNINLISEQAHDDILSMPVVKGDQNGPNNGQQHYNGIWNPESGRGRQSMASQVVNQRNPCQKIKSKTNPTKIGTCNVRTLLRPGRFEELKQQMELNQLDILGVCETRWGDNGNFWSDDFRMIHSGDKQRKKRSWNTIKQRMGIAINMIVIQVYFPTSNSEDDEIEQVYDLLDELLGITRDNDNVIIMGDINAVVGEGQDNQIIGKYGLRTRNSRGERLVNFCNQNNFLVTDTMVEVPKRRRYTWVAPGDTNRYQIDYLLIKSRFKKQIMTSHSYPGAEIDSDHNLVTMKYKTAPMKITKRPKRNIWNVEELKNEKTRQEFQKKVYNRLIAAGIDLHGMKIVKNRITQKCRDEKEKWMYLTCQNIKMNMTANRMDKEYGIIKKFSRLPKPRSKIVKDKNGKLILEEGEITSRWKEYIEDLYKGLKCEDDMNIENIIETNKEDVGPFITKDEFVKALRELKQGKAAGVDNIP</sequence>
<evidence type="ECO:0000256" key="3">
    <source>
        <dbReference type="ARBA" id="ARBA00022833"/>
    </source>
</evidence>
<evidence type="ECO:0000256" key="5">
    <source>
        <dbReference type="PROSITE-ProRule" id="PRU00309"/>
    </source>
</evidence>